<accession>A0A3Q9FQH9</accession>
<dbReference type="PANTHER" id="PTHR33498:SF1">
    <property type="entry name" value="TRANSPOSASE FOR INSERTION SEQUENCE ELEMENT IS1557"/>
    <property type="match status" value="1"/>
</dbReference>
<proteinExistence type="predicted"/>
<dbReference type="EMBL" id="CP034564">
    <property type="protein sequence ID" value="AZQ65603.1"/>
    <property type="molecule type" value="Genomic_DNA"/>
</dbReference>
<reference evidence="2 3" key="1">
    <citation type="submission" date="2018-12" db="EMBL/GenBank/DDBJ databases">
        <title>Flammeovirga pectinis sp. nov., isolated from the gut of the Korean scallop, Patinopecten yessoensis.</title>
        <authorList>
            <person name="Bae J.-W."/>
            <person name="Jeong Y.-S."/>
            <person name="Kang W."/>
        </authorList>
    </citation>
    <scope>NUCLEOTIDE SEQUENCE [LARGE SCALE GENOMIC DNA]</scope>
    <source>
        <strain evidence="2 3">L12M1</strain>
        <plasmid evidence="2 3">unnamed1</plasmid>
    </source>
</reference>
<evidence type="ECO:0000259" key="1">
    <source>
        <dbReference type="Pfam" id="PF01610"/>
    </source>
</evidence>
<sequence>MNQVNRCLFLHSNERTTEESTFIEALYDKIPHLEKLRKRYFEYRNIFLSKLPDKLPTWLASAKELSIEGLTRLVGGIERDMEAVKNAAIYELTNGQVEGQVNKLKMIKRKGYGRAKLPF</sequence>
<dbReference type="KEGG" id="fll:EI427_25550"/>
<name>A0A3Q9FQH9_9BACT</name>
<dbReference type="Pfam" id="PF01610">
    <property type="entry name" value="DDE_Tnp_ISL3"/>
    <property type="match status" value="1"/>
</dbReference>
<dbReference type="InterPro" id="IPR002560">
    <property type="entry name" value="Transposase_DDE"/>
</dbReference>
<keyword evidence="2" id="KW-0614">Plasmid</keyword>
<dbReference type="OrthoDB" id="3238779at2"/>
<dbReference type="RefSeq" id="WP_126620481.1">
    <property type="nucleotide sequence ID" value="NZ_CP034564.1"/>
</dbReference>
<dbReference type="AlphaFoldDB" id="A0A3Q9FQH9"/>
<dbReference type="PANTHER" id="PTHR33498">
    <property type="entry name" value="TRANSPOSASE FOR INSERTION SEQUENCE ELEMENT IS1557"/>
    <property type="match status" value="1"/>
</dbReference>
<evidence type="ECO:0000313" key="2">
    <source>
        <dbReference type="EMBL" id="AZQ65603.1"/>
    </source>
</evidence>
<geneLocation type="plasmid" evidence="2">
    <name>unnamed1</name>
</geneLocation>
<keyword evidence="3" id="KW-1185">Reference proteome</keyword>
<gene>
    <name evidence="2" type="ORF">EI427_25550</name>
</gene>
<feature type="domain" description="Transposase IS204/IS1001/IS1096/IS1165 DDE" evidence="1">
    <location>
        <begin position="5"/>
        <end position="113"/>
    </location>
</feature>
<evidence type="ECO:0000313" key="3">
    <source>
        <dbReference type="Proteomes" id="UP000267268"/>
    </source>
</evidence>
<protein>
    <submittedName>
        <fullName evidence="2">Transposase</fullName>
    </submittedName>
</protein>
<dbReference type="InterPro" id="IPR047951">
    <property type="entry name" value="Transpos_ISL3"/>
</dbReference>
<dbReference type="Proteomes" id="UP000267268">
    <property type="component" value="Plasmid unnamed1"/>
</dbReference>
<organism evidence="2 3">
    <name type="scientific">Flammeovirga pectinis</name>
    <dbReference type="NCBI Taxonomy" id="2494373"/>
    <lineage>
        <taxon>Bacteria</taxon>
        <taxon>Pseudomonadati</taxon>
        <taxon>Bacteroidota</taxon>
        <taxon>Cytophagia</taxon>
        <taxon>Cytophagales</taxon>
        <taxon>Flammeovirgaceae</taxon>
        <taxon>Flammeovirga</taxon>
    </lineage>
</organism>